<evidence type="ECO:0000256" key="1">
    <source>
        <dbReference type="SAM" id="Phobius"/>
    </source>
</evidence>
<protein>
    <submittedName>
        <fullName evidence="2">Uncharacterized protein</fullName>
    </submittedName>
</protein>
<keyword evidence="1" id="KW-0812">Transmembrane</keyword>
<accession>J8ZTN1</accession>
<evidence type="ECO:0000313" key="2">
    <source>
        <dbReference type="EMBL" id="EJW03033.1"/>
    </source>
</evidence>
<feature type="transmembrane region" description="Helical" evidence="1">
    <location>
        <begin position="6"/>
        <end position="25"/>
    </location>
</feature>
<keyword evidence="3" id="KW-1185">Reference proteome</keyword>
<reference evidence="3" key="2">
    <citation type="submission" date="2015-07" db="EMBL/GenBank/DDBJ databases">
        <title>Contrasting host-pathogen interactions and genome evolution in two generalist and specialist microsporidian pathogens of mosquitoes.</title>
        <authorList>
            <consortium name="The Broad Institute Genomics Platform"/>
            <consortium name="The Broad Institute Genome Sequencing Center for Infectious Disease"/>
            <person name="Cuomo C.A."/>
            <person name="Sanscrainte N.D."/>
            <person name="Goldberg J.M."/>
            <person name="Heiman D."/>
            <person name="Young S."/>
            <person name="Zeng Q."/>
            <person name="Becnel J.J."/>
            <person name="Birren B.W."/>
        </authorList>
    </citation>
    <scope>NUCLEOTIDE SEQUENCE [LARGE SCALE GENOMIC DNA]</scope>
    <source>
        <strain evidence="3">USNM 41457</strain>
    </source>
</reference>
<dbReference type="AlphaFoldDB" id="J8ZTN1"/>
<keyword evidence="1" id="KW-0472">Membrane</keyword>
<gene>
    <name evidence="2" type="ORF">EDEG_02583</name>
</gene>
<dbReference type="InParanoid" id="J8ZTN1"/>
<organism evidence="2 3">
    <name type="scientific">Edhazardia aedis (strain USNM 41457)</name>
    <name type="common">Microsporidian parasite</name>
    <dbReference type="NCBI Taxonomy" id="1003232"/>
    <lineage>
        <taxon>Eukaryota</taxon>
        <taxon>Fungi</taxon>
        <taxon>Fungi incertae sedis</taxon>
        <taxon>Microsporidia</taxon>
        <taxon>Edhazardia</taxon>
    </lineage>
</organism>
<dbReference type="Proteomes" id="UP000003163">
    <property type="component" value="Unassembled WGS sequence"/>
</dbReference>
<sequence length="289" mass="33861">MKLSSTLILVFLFLTIIISSTIFLFKPRTIKQQEITYLSFVNVNRTINSDFSEAFSNSELANVNNFNEISLINSKEINVALSQYILESVKPELPSENKNFQYIANATSVVFLFREEIVRFNVVFVAWEEKYKFGSHITFSNAHEKFVSGIYKYFKRNFKCYEESIEIIEKLALNGIRTKKEIENFIFREKIGYLLKLSAIKSFLDFKNSFCTKKCGQRIFEGDANSDENSSEENKETITEKKYLWEYEKKKINVNSNDNLFFLSFYVPKPKENSNIVPSCVLRFTRKKN</sequence>
<reference evidence="2 3" key="1">
    <citation type="submission" date="2011-08" db="EMBL/GenBank/DDBJ databases">
        <authorList>
            <person name="Liu Z.J."/>
            <person name="Shi F.L."/>
            <person name="Lu J.Q."/>
            <person name="Li M."/>
            <person name="Wang Z.L."/>
        </authorList>
    </citation>
    <scope>NUCLEOTIDE SEQUENCE [LARGE SCALE GENOMIC DNA]</scope>
    <source>
        <strain evidence="2 3">USNM 41457</strain>
    </source>
</reference>
<evidence type="ECO:0000313" key="3">
    <source>
        <dbReference type="Proteomes" id="UP000003163"/>
    </source>
</evidence>
<dbReference type="EMBL" id="AFBI03000047">
    <property type="protein sequence ID" value="EJW03033.1"/>
    <property type="molecule type" value="Genomic_DNA"/>
</dbReference>
<name>J8ZTN1_EDHAE</name>
<comment type="caution">
    <text evidence="2">The sequence shown here is derived from an EMBL/GenBank/DDBJ whole genome shotgun (WGS) entry which is preliminary data.</text>
</comment>
<proteinExistence type="predicted"/>
<keyword evidence="1" id="KW-1133">Transmembrane helix</keyword>
<dbReference type="VEuPathDB" id="MicrosporidiaDB:EDEG_02583"/>
<dbReference type="HOGENOM" id="CLU_963203_0_0_1"/>